<dbReference type="STRING" id="151549.A0A4C1YLF7"/>
<comment type="caution">
    <text evidence="1">The sequence shown here is derived from an EMBL/GenBank/DDBJ whole genome shotgun (WGS) entry which is preliminary data.</text>
</comment>
<dbReference type="EMBL" id="BGZK01001263">
    <property type="protein sequence ID" value="GBP75834.1"/>
    <property type="molecule type" value="Genomic_DNA"/>
</dbReference>
<keyword evidence="2" id="KW-1185">Reference proteome</keyword>
<accession>A0A4C1YLF7</accession>
<gene>
    <name evidence="1" type="ORF">EVAR_15083_1</name>
</gene>
<dbReference type="AlphaFoldDB" id="A0A4C1YLF7"/>
<dbReference type="OrthoDB" id="425681at2759"/>
<evidence type="ECO:0008006" key="3">
    <source>
        <dbReference type="Google" id="ProtNLM"/>
    </source>
</evidence>
<sequence length="199" mass="22459">MLWASEPPRVLAGGHRRPALFADTSSNKCRKKEKVLRDCAYLKKCPRACRATRSEDLKDYECGPRIDELSVKCFLYADDQAILAPSVCGLQEMANKMNDSVNKKDMKVNVGKTKVMVFERGESATECDILIEGEKVEQVKEFIYLSSLFTSDGKYDIDVEKRVNAGNKMNNALFVIMNSKSVSQQARLAIHNEALIRRN</sequence>
<dbReference type="PANTHER" id="PTHR47027">
    <property type="entry name" value="REVERSE TRANSCRIPTASE DOMAIN-CONTAINING PROTEIN"/>
    <property type="match status" value="1"/>
</dbReference>
<name>A0A4C1YLF7_EUMVA</name>
<dbReference type="PANTHER" id="PTHR47027:SF20">
    <property type="entry name" value="REVERSE TRANSCRIPTASE-LIKE PROTEIN WITH RNA-DIRECTED DNA POLYMERASE DOMAIN"/>
    <property type="match status" value="1"/>
</dbReference>
<protein>
    <recommendedName>
        <fullName evidence="3">Reverse transcriptase domain-containing protein</fullName>
    </recommendedName>
</protein>
<organism evidence="1 2">
    <name type="scientific">Eumeta variegata</name>
    <name type="common">Bagworm moth</name>
    <name type="synonym">Eumeta japonica</name>
    <dbReference type="NCBI Taxonomy" id="151549"/>
    <lineage>
        <taxon>Eukaryota</taxon>
        <taxon>Metazoa</taxon>
        <taxon>Ecdysozoa</taxon>
        <taxon>Arthropoda</taxon>
        <taxon>Hexapoda</taxon>
        <taxon>Insecta</taxon>
        <taxon>Pterygota</taxon>
        <taxon>Neoptera</taxon>
        <taxon>Endopterygota</taxon>
        <taxon>Lepidoptera</taxon>
        <taxon>Glossata</taxon>
        <taxon>Ditrysia</taxon>
        <taxon>Tineoidea</taxon>
        <taxon>Psychidae</taxon>
        <taxon>Oiketicinae</taxon>
        <taxon>Eumeta</taxon>
    </lineage>
</organism>
<dbReference type="Proteomes" id="UP000299102">
    <property type="component" value="Unassembled WGS sequence"/>
</dbReference>
<evidence type="ECO:0000313" key="2">
    <source>
        <dbReference type="Proteomes" id="UP000299102"/>
    </source>
</evidence>
<proteinExistence type="predicted"/>
<reference evidence="1 2" key="1">
    <citation type="journal article" date="2019" name="Commun. Biol.">
        <title>The bagworm genome reveals a unique fibroin gene that provides high tensile strength.</title>
        <authorList>
            <person name="Kono N."/>
            <person name="Nakamura H."/>
            <person name="Ohtoshi R."/>
            <person name="Tomita M."/>
            <person name="Numata K."/>
            <person name="Arakawa K."/>
        </authorList>
    </citation>
    <scope>NUCLEOTIDE SEQUENCE [LARGE SCALE GENOMIC DNA]</scope>
</reference>
<evidence type="ECO:0000313" key="1">
    <source>
        <dbReference type="EMBL" id="GBP75834.1"/>
    </source>
</evidence>